<name>A0AAV1DT29_OLDCO</name>
<evidence type="ECO:0000313" key="8">
    <source>
        <dbReference type="Proteomes" id="UP001161247"/>
    </source>
</evidence>
<feature type="compositionally biased region" description="Polar residues" evidence="5">
    <location>
        <begin position="185"/>
        <end position="197"/>
    </location>
</feature>
<dbReference type="InterPro" id="IPR036093">
    <property type="entry name" value="NAC_dom_sf"/>
</dbReference>
<protein>
    <submittedName>
        <fullName evidence="7">OLC1v1011161C1</fullName>
    </submittedName>
</protein>
<dbReference type="Gene3D" id="2.170.150.80">
    <property type="entry name" value="NAC domain"/>
    <property type="match status" value="1"/>
</dbReference>
<keyword evidence="2" id="KW-0238">DNA-binding</keyword>
<dbReference type="GO" id="GO:0006355">
    <property type="term" value="P:regulation of DNA-templated transcription"/>
    <property type="evidence" value="ECO:0007669"/>
    <property type="project" value="InterPro"/>
</dbReference>
<keyword evidence="3" id="KW-0804">Transcription</keyword>
<evidence type="ECO:0000259" key="6">
    <source>
        <dbReference type="PROSITE" id="PS51005"/>
    </source>
</evidence>
<keyword evidence="8" id="KW-1185">Reference proteome</keyword>
<evidence type="ECO:0000313" key="7">
    <source>
        <dbReference type="EMBL" id="CAI9111027.1"/>
    </source>
</evidence>
<evidence type="ECO:0000256" key="4">
    <source>
        <dbReference type="ARBA" id="ARBA00023242"/>
    </source>
</evidence>
<dbReference type="EMBL" id="OX459123">
    <property type="protein sequence ID" value="CAI9111027.1"/>
    <property type="molecule type" value="Genomic_DNA"/>
</dbReference>
<dbReference type="Pfam" id="PF02365">
    <property type="entry name" value="NAM"/>
    <property type="match status" value="1"/>
</dbReference>
<dbReference type="InterPro" id="IPR003441">
    <property type="entry name" value="NAC-dom"/>
</dbReference>
<feature type="region of interest" description="Disordered" evidence="5">
    <location>
        <begin position="78"/>
        <end position="98"/>
    </location>
</feature>
<evidence type="ECO:0000256" key="2">
    <source>
        <dbReference type="ARBA" id="ARBA00023125"/>
    </source>
</evidence>
<evidence type="ECO:0000256" key="1">
    <source>
        <dbReference type="ARBA" id="ARBA00023015"/>
    </source>
</evidence>
<keyword evidence="1" id="KW-0805">Transcription regulation</keyword>
<feature type="domain" description="NAC" evidence="6">
    <location>
        <begin position="10"/>
        <end position="158"/>
    </location>
</feature>
<accession>A0AAV1DT29</accession>
<dbReference type="SUPFAM" id="SSF101941">
    <property type="entry name" value="NAC domain"/>
    <property type="match status" value="1"/>
</dbReference>
<dbReference type="PANTHER" id="PTHR31744">
    <property type="entry name" value="PROTEIN CUP-SHAPED COTYLEDON 2-RELATED"/>
    <property type="match status" value="1"/>
</dbReference>
<proteinExistence type="predicted"/>
<dbReference type="GO" id="GO:0003677">
    <property type="term" value="F:DNA binding"/>
    <property type="evidence" value="ECO:0007669"/>
    <property type="project" value="UniProtKB-KW"/>
</dbReference>
<organism evidence="7 8">
    <name type="scientific">Oldenlandia corymbosa var. corymbosa</name>
    <dbReference type="NCBI Taxonomy" id="529605"/>
    <lineage>
        <taxon>Eukaryota</taxon>
        <taxon>Viridiplantae</taxon>
        <taxon>Streptophyta</taxon>
        <taxon>Embryophyta</taxon>
        <taxon>Tracheophyta</taxon>
        <taxon>Spermatophyta</taxon>
        <taxon>Magnoliopsida</taxon>
        <taxon>eudicotyledons</taxon>
        <taxon>Gunneridae</taxon>
        <taxon>Pentapetalae</taxon>
        <taxon>asterids</taxon>
        <taxon>lamiids</taxon>
        <taxon>Gentianales</taxon>
        <taxon>Rubiaceae</taxon>
        <taxon>Rubioideae</taxon>
        <taxon>Spermacoceae</taxon>
        <taxon>Hedyotis-Oldenlandia complex</taxon>
        <taxon>Oldenlandia</taxon>
    </lineage>
</organism>
<dbReference type="PROSITE" id="PS51005">
    <property type="entry name" value="NAC"/>
    <property type="match status" value="1"/>
</dbReference>
<sequence>MDEDSLQEPTLPGFRFHPTEEELISFYLNRAAAGIKLPSEVIGFLNIYNYDPRELPGMAKINGEREWYFFVHRDRKKGHGGRPNRTTKHGFWKATGSDRQIRSPSETKKILGLKKTLVFYTGRAPRGSKTDWVMNEYRLPDHRLSPKEDVVVCKIYRKATSLKTIEQNAGVEDLNMPTSILGPVLTSSSPTESQKSPEGSFGEPVQQSESIMMNLPAPYKREEEENDIISPSSSSSVNNKPGSLKYCNWKELGVLDVPKFSMDFTTDSLWAQLRSPWLDYWSPGAIANFLQ</sequence>
<evidence type="ECO:0000256" key="3">
    <source>
        <dbReference type="ARBA" id="ARBA00023163"/>
    </source>
</evidence>
<dbReference type="Proteomes" id="UP001161247">
    <property type="component" value="Chromosome 6"/>
</dbReference>
<feature type="compositionally biased region" description="Basic residues" evidence="5">
    <location>
        <begin position="78"/>
        <end position="91"/>
    </location>
</feature>
<reference evidence="7" key="1">
    <citation type="submission" date="2023-03" db="EMBL/GenBank/DDBJ databases">
        <authorList>
            <person name="Julca I."/>
        </authorList>
    </citation>
    <scope>NUCLEOTIDE SEQUENCE</scope>
</reference>
<dbReference type="PANTHER" id="PTHR31744:SF79">
    <property type="entry name" value="NAC DOMAIN-CONTAINING PROTEIN"/>
    <property type="match status" value="1"/>
</dbReference>
<gene>
    <name evidence="7" type="ORF">OLC1_LOCUS18543</name>
</gene>
<evidence type="ECO:0000256" key="5">
    <source>
        <dbReference type="SAM" id="MobiDB-lite"/>
    </source>
</evidence>
<keyword evidence="4" id="KW-0539">Nucleus</keyword>
<dbReference type="AlphaFoldDB" id="A0AAV1DT29"/>
<feature type="region of interest" description="Disordered" evidence="5">
    <location>
        <begin position="176"/>
        <end position="207"/>
    </location>
</feature>